<organism evidence="12 13">
    <name type="scientific">Luteimicrobium album</name>
    <dbReference type="NCBI Taxonomy" id="1054550"/>
    <lineage>
        <taxon>Bacteria</taxon>
        <taxon>Bacillati</taxon>
        <taxon>Actinomycetota</taxon>
        <taxon>Actinomycetes</taxon>
        <taxon>Micrococcales</taxon>
        <taxon>Luteimicrobium</taxon>
    </lineage>
</organism>
<dbReference type="EC" id="3.1.3.3" evidence="4"/>
<evidence type="ECO:0000256" key="10">
    <source>
        <dbReference type="ARBA" id="ARBA00048138"/>
    </source>
</evidence>
<evidence type="ECO:0000256" key="1">
    <source>
        <dbReference type="ARBA" id="ARBA00001946"/>
    </source>
</evidence>
<keyword evidence="9" id="KW-0718">Serine biosynthesis</keyword>
<evidence type="ECO:0000256" key="6">
    <source>
        <dbReference type="ARBA" id="ARBA00022723"/>
    </source>
</evidence>
<evidence type="ECO:0000256" key="4">
    <source>
        <dbReference type="ARBA" id="ARBA00012640"/>
    </source>
</evidence>
<dbReference type="PANTHER" id="PTHR43344:SF2">
    <property type="entry name" value="PHOSPHOSERINE PHOSPHATASE"/>
    <property type="match status" value="1"/>
</dbReference>
<dbReference type="PANTHER" id="PTHR43344">
    <property type="entry name" value="PHOSPHOSERINE PHOSPHATASE"/>
    <property type="match status" value="1"/>
</dbReference>
<sequence length="122" mass="12757">MALVSGGFAEVVEPLARALDIDLFRANRLEVSGGRLTGRTVGPVIDRAAKERSLRELAADLDIPMADTVAVGDGANDLDMIGAAGIGIAFRAKPVVKEQAPYAVDGRLDEVLDVVDAADADR</sequence>
<comment type="caution">
    <text evidence="12">The sequence shown here is derived from an EMBL/GenBank/DDBJ whole genome shotgun (WGS) entry which is preliminary data.</text>
</comment>
<comment type="similarity">
    <text evidence="3">Belongs to the HAD-like hydrolase superfamily. SerB family.</text>
</comment>
<evidence type="ECO:0000256" key="9">
    <source>
        <dbReference type="ARBA" id="ARBA00023299"/>
    </source>
</evidence>
<keyword evidence="8" id="KW-0460">Magnesium</keyword>
<dbReference type="Gene3D" id="3.40.50.1000">
    <property type="entry name" value="HAD superfamily/HAD-like"/>
    <property type="match status" value="1"/>
</dbReference>
<reference evidence="13" key="1">
    <citation type="journal article" date="2019" name="Int. J. Syst. Evol. Microbiol.">
        <title>The Global Catalogue of Microorganisms (GCM) 10K type strain sequencing project: providing services to taxonomists for standard genome sequencing and annotation.</title>
        <authorList>
            <consortium name="The Broad Institute Genomics Platform"/>
            <consortium name="The Broad Institute Genome Sequencing Center for Infectious Disease"/>
            <person name="Wu L."/>
            <person name="Ma J."/>
        </authorList>
    </citation>
    <scope>NUCLEOTIDE SEQUENCE [LARGE SCALE GENOMIC DNA]</scope>
    <source>
        <strain evidence="13">NBRC 106348</strain>
    </source>
</reference>
<dbReference type="NCBIfam" id="TIGR01488">
    <property type="entry name" value="HAD-SF-IB"/>
    <property type="match status" value="1"/>
</dbReference>
<evidence type="ECO:0000256" key="11">
    <source>
        <dbReference type="ARBA" id="ARBA00048523"/>
    </source>
</evidence>
<keyword evidence="7" id="KW-0378">Hydrolase</keyword>
<gene>
    <name evidence="12" type="ORF">GCM10025864_40330</name>
</gene>
<evidence type="ECO:0000256" key="8">
    <source>
        <dbReference type="ARBA" id="ARBA00022842"/>
    </source>
</evidence>
<keyword evidence="13" id="KW-1185">Reference proteome</keyword>
<dbReference type="InterPro" id="IPR036412">
    <property type="entry name" value="HAD-like_sf"/>
</dbReference>
<evidence type="ECO:0000256" key="7">
    <source>
        <dbReference type="ARBA" id="ARBA00022801"/>
    </source>
</evidence>
<protein>
    <recommendedName>
        <fullName evidence="4">phosphoserine phosphatase</fullName>
        <ecNumber evidence="4">3.1.3.3</ecNumber>
    </recommendedName>
</protein>
<comment type="catalytic activity">
    <reaction evidence="10">
        <text>O-phospho-L-serine + H2O = L-serine + phosphate</text>
        <dbReference type="Rhea" id="RHEA:21208"/>
        <dbReference type="ChEBI" id="CHEBI:15377"/>
        <dbReference type="ChEBI" id="CHEBI:33384"/>
        <dbReference type="ChEBI" id="CHEBI:43474"/>
        <dbReference type="ChEBI" id="CHEBI:57524"/>
        <dbReference type="EC" id="3.1.3.3"/>
    </reaction>
</comment>
<dbReference type="SUPFAM" id="SSF56784">
    <property type="entry name" value="HAD-like"/>
    <property type="match status" value="1"/>
</dbReference>
<dbReference type="Pfam" id="PF12710">
    <property type="entry name" value="HAD"/>
    <property type="match status" value="1"/>
</dbReference>
<comment type="catalytic activity">
    <reaction evidence="11">
        <text>O-phospho-D-serine + H2O = D-serine + phosphate</text>
        <dbReference type="Rhea" id="RHEA:24873"/>
        <dbReference type="ChEBI" id="CHEBI:15377"/>
        <dbReference type="ChEBI" id="CHEBI:35247"/>
        <dbReference type="ChEBI" id="CHEBI:43474"/>
        <dbReference type="ChEBI" id="CHEBI:58680"/>
        <dbReference type="EC" id="3.1.3.3"/>
    </reaction>
</comment>
<dbReference type="InterPro" id="IPR050582">
    <property type="entry name" value="HAD-like_SerB"/>
</dbReference>
<comment type="pathway">
    <text evidence="2">Amino-acid biosynthesis; L-serine biosynthesis; L-serine from 3-phospho-D-glycerate: step 3/3.</text>
</comment>
<evidence type="ECO:0000313" key="12">
    <source>
        <dbReference type="EMBL" id="GMA26274.1"/>
    </source>
</evidence>
<dbReference type="EMBL" id="BSUK01000001">
    <property type="protein sequence ID" value="GMA26274.1"/>
    <property type="molecule type" value="Genomic_DNA"/>
</dbReference>
<evidence type="ECO:0000313" key="13">
    <source>
        <dbReference type="Proteomes" id="UP001157091"/>
    </source>
</evidence>
<evidence type="ECO:0000256" key="3">
    <source>
        <dbReference type="ARBA" id="ARBA00009184"/>
    </source>
</evidence>
<keyword evidence="6" id="KW-0479">Metal-binding</keyword>
<dbReference type="InterPro" id="IPR023214">
    <property type="entry name" value="HAD_sf"/>
</dbReference>
<accession>A0ABQ6I661</accession>
<proteinExistence type="inferred from homology"/>
<keyword evidence="5" id="KW-0028">Amino-acid biosynthesis</keyword>
<name>A0ABQ6I661_9MICO</name>
<dbReference type="Proteomes" id="UP001157091">
    <property type="component" value="Unassembled WGS sequence"/>
</dbReference>
<evidence type="ECO:0000256" key="2">
    <source>
        <dbReference type="ARBA" id="ARBA00005135"/>
    </source>
</evidence>
<evidence type="ECO:0000256" key="5">
    <source>
        <dbReference type="ARBA" id="ARBA00022605"/>
    </source>
</evidence>
<comment type="cofactor">
    <cofactor evidence="1">
        <name>Mg(2+)</name>
        <dbReference type="ChEBI" id="CHEBI:18420"/>
    </cofactor>
</comment>